<evidence type="ECO:0000259" key="15">
    <source>
        <dbReference type="PROSITE" id="PS50198"/>
    </source>
</evidence>
<keyword evidence="5" id="KW-0812">Transmembrane</keyword>
<evidence type="ECO:0000256" key="3">
    <source>
        <dbReference type="ARBA" id="ARBA00022475"/>
    </source>
</evidence>
<dbReference type="InterPro" id="IPR046357">
    <property type="entry name" value="PPIase_dom_sf"/>
</dbReference>
<comment type="similarity">
    <text evidence="11">Belongs to the PpiD chaperone family.</text>
</comment>
<sequence>MLKFFRGMLEGPGRWIFIILLVAAFGVFGVPALENFGGSAAIKVGSQEISAQEVEQEFSTRLRQVQAQNPNVTREQALAQGLDQQVIEILTAQALLEEEARRLGLAVPDSVVQQYIEQIDGLADPSTGRFDRQRLGLYLQSAGLTLPGFRDQIAAEILRLQLADAVAQPVAAPEELTRLLILRQFENRQVQVATVPADAAEAEPTEEEIEASYQADIESYQTPEFRTLTVLTIDESAVTDSIDVSDEEIEQLFNVRAGALAAGETRSIRQILVPQAQADGAAAAAEGGIDAIQQATGGTVTVLEDQRQSDFINEELGEAVFAAEEGALVGPIATGFGVVYAEVTDVKEAQGPSLEDLRDELEAELRAEIADRRILELVEGVEEARDTGASLAEAAEAVGLEARTEGPVDRELFTRFGSIANIPQELGREGFLLSEGEESPPIRLNDGYGFVAVEDITPPQPIPLSEVRDQVVAKLEAEKRASAADEILARFQAGMAEGKTFSAVAEELGATVQTETVSLIDQEPKLPQPVLAKAFDLAIGELGSVPVEGEPAVQVIEVTNVSYADSSAVQPVLPQLSAQFGQQIAGELNQAYLFAIEEDVEVKQNPSQIARAFGRDQP</sequence>
<evidence type="ECO:0000256" key="9">
    <source>
        <dbReference type="ARBA" id="ARBA00030642"/>
    </source>
</evidence>
<dbReference type="RefSeq" id="WP_189575068.1">
    <property type="nucleotide sequence ID" value="NZ_BMXU01000002.1"/>
</dbReference>
<evidence type="ECO:0000256" key="2">
    <source>
        <dbReference type="ARBA" id="ARBA00018370"/>
    </source>
</evidence>
<dbReference type="Pfam" id="PF13145">
    <property type="entry name" value="Rotamase_2"/>
    <property type="match status" value="1"/>
</dbReference>
<evidence type="ECO:0000256" key="7">
    <source>
        <dbReference type="ARBA" id="ARBA00023136"/>
    </source>
</evidence>
<evidence type="ECO:0000256" key="10">
    <source>
        <dbReference type="ARBA" id="ARBA00031484"/>
    </source>
</evidence>
<reference evidence="17" key="1">
    <citation type="journal article" date="2019" name="Int. J. Syst. Evol. Microbiol.">
        <title>The Global Catalogue of Microorganisms (GCM) 10K type strain sequencing project: providing services to taxonomists for standard genome sequencing and annotation.</title>
        <authorList>
            <consortium name="The Broad Institute Genomics Platform"/>
            <consortium name="The Broad Institute Genome Sequencing Center for Infectious Disease"/>
            <person name="Wu L."/>
            <person name="Ma J."/>
        </authorList>
    </citation>
    <scope>NUCLEOTIDE SEQUENCE [LARGE SCALE GENOMIC DNA]</scope>
    <source>
        <strain evidence="17">KCTC 22245</strain>
    </source>
</reference>
<dbReference type="InterPro" id="IPR000297">
    <property type="entry name" value="PPIase_PpiC"/>
</dbReference>
<evidence type="ECO:0000256" key="13">
    <source>
        <dbReference type="ARBA" id="ARBA00042775"/>
    </source>
</evidence>
<gene>
    <name evidence="16" type="ORF">ACFONP_09515</name>
</gene>
<accession>A0ABV7MBX5</accession>
<comment type="subcellular location">
    <subcellularLocation>
        <location evidence="1">Cell inner membrane</location>
        <topology evidence="1">Single-pass type II membrane protein</topology>
        <orientation evidence="1">Periplasmic side</orientation>
    </subcellularLocation>
</comment>
<comment type="caution">
    <text evidence="16">The sequence shown here is derived from an EMBL/GenBank/DDBJ whole genome shotgun (WGS) entry which is preliminary data.</text>
</comment>
<dbReference type="PANTHER" id="PTHR47529:SF1">
    <property type="entry name" value="PERIPLASMIC CHAPERONE PPID"/>
    <property type="match status" value="1"/>
</dbReference>
<name>A0ABV7MBX5_9PROT</name>
<keyword evidence="4" id="KW-0997">Cell inner membrane</keyword>
<evidence type="ECO:0000313" key="16">
    <source>
        <dbReference type="EMBL" id="MFC3302968.1"/>
    </source>
</evidence>
<evidence type="ECO:0000256" key="4">
    <source>
        <dbReference type="ARBA" id="ARBA00022519"/>
    </source>
</evidence>
<evidence type="ECO:0000256" key="1">
    <source>
        <dbReference type="ARBA" id="ARBA00004382"/>
    </source>
</evidence>
<evidence type="ECO:0000256" key="6">
    <source>
        <dbReference type="ARBA" id="ARBA00022989"/>
    </source>
</evidence>
<dbReference type="PANTHER" id="PTHR47529">
    <property type="entry name" value="PEPTIDYL-PROLYL CIS-TRANS ISOMERASE D"/>
    <property type="match status" value="1"/>
</dbReference>
<dbReference type="InterPro" id="IPR052029">
    <property type="entry name" value="PpiD_chaperone"/>
</dbReference>
<evidence type="ECO:0000256" key="5">
    <source>
        <dbReference type="ARBA" id="ARBA00022692"/>
    </source>
</evidence>
<evidence type="ECO:0000256" key="8">
    <source>
        <dbReference type="ARBA" id="ARBA00023186"/>
    </source>
</evidence>
<evidence type="ECO:0000256" key="11">
    <source>
        <dbReference type="ARBA" id="ARBA00038408"/>
    </source>
</evidence>
<dbReference type="Gene3D" id="3.10.50.40">
    <property type="match status" value="1"/>
</dbReference>
<dbReference type="PROSITE" id="PS50198">
    <property type="entry name" value="PPIC_PPIASE_2"/>
    <property type="match status" value="1"/>
</dbReference>
<dbReference type="EMBL" id="JBHRVA010000003">
    <property type="protein sequence ID" value="MFC3302968.1"/>
    <property type="molecule type" value="Genomic_DNA"/>
</dbReference>
<evidence type="ECO:0000313" key="17">
    <source>
        <dbReference type="Proteomes" id="UP001595607"/>
    </source>
</evidence>
<dbReference type="InterPro" id="IPR027304">
    <property type="entry name" value="Trigger_fact/SurA_dom_sf"/>
</dbReference>
<organism evidence="16 17">
    <name type="scientific">Parvularcula lutaonensis</name>
    <dbReference type="NCBI Taxonomy" id="491923"/>
    <lineage>
        <taxon>Bacteria</taxon>
        <taxon>Pseudomonadati</taxon>
        <taxon>Pseudomonadota</taxon>
        <taxon>Alphaproteobacteria</taxon>
        <taxon>Parvularculales</taxon>
        <taxon>Parvularculaceae</taxon>
        <taxon>Parvularcula</taxon>
    </lineage>
</organism>
<keyword evidence="17" id="KW-1185">Reference proteome</keyword>
<feature type="domain" description="PpiC" evidence="15">
    <location>
        <begin position="234"/>
        <end position="345"/>
    </location>
</feature>
<dbReference type="Proteomes" id="UP001595607">
    <property type="component" value="Unassembled WGS sequence"/>
</dbReference>
<keyword evidence="14" id="KW-0697">Rotamase</keyword>
<keyword evidence="6" id="KW-1133">Transmembrane helix</keyword>
<keyword evidence="14" id="KW-0413">Isomerase</keyword>
<evidence type="ECO:0000256" key="12">
    <source>
        <dbReference type="ARBA" id="ARBA00040743"/>
    </source>
</evidence>
<dbReference type="Pfam" id="PF13624">
    <property type="entry name" value="SurA_N_3"/>
    <property type="match status" value="1"/>
</dbReference>
<dbReference type="Gene3D" id="1.10.4030.10">
    <property type="entry name" value="Porin chaperone SurA, peptide-binding domain"/>
    <property type="match status" value="1"/>
</dbReference>
<dbReference type="SUPFAM" id="SSF109998">
    <property type="entry name" value="Triger factor/SurA peptide-binding domain-like"/>
    <property type="match status" value="1"/>
</dbReference>
<keyword evidence="3" id="KW-1003">Cell membrane</keyword>
<proteinExistence type="inferred from homology"/>
<evidence type="ECO:0000256" key="14">
    <source>
        <dbReference type="PROSITE-ProRule" id="PRU00278"/>
    </source>
</evidence>
<keyword evidence="8" id="KW-0143">Chaperone</keyword>
<keyword evidence="7" id="KW-0472">Membrane</keyword>
<protein>
    <recommendedName>
        <fullName evidence="2">Parvulin-like PPIase</fullName>
    </recommendedName>
    <alternativeName>
        <fullName evidence="9">Peptidyl-prolyl cis-trans isomerase plp</fullName>
    </alternativeName>
    <alternativeName>
        <fullName evidence="12">Periplasmic chaperone PpiD</fullName>
    </alternativeName>
    <alternativeName>
        <fullName evidence="13">Periplasmic folding chaperone</fullName>
    </alternativeName>
    <alternativeName>
        <fullName evidence="10">Rotamase plp</fullName>
    </alternativeName>
</protein>